<dbReference type="STRING" id="1577791.Mpt1_c08400"/>
<evidence type="ECO:0008006" key="5">
    <source>
        <dbReference type="Google" id="ProtNLM"/>
    </source>
</evidence>
<dbReference type="Pfam" id="PF17761">
    <property type="entry name" value="DUF1016_N"/>
    <property type="match status" value="1"/>
</dbReference>
<sequence>MAIHCVKKKKEIMGSELVKYNSFIRDIKDLVLRHQYDAMKAVNLELMQLYWEIGREIYCQQLEHDWGDSVVEVLSKELQKEFPGVRGFSTRNLWLMRNFFIEYSRPAILQSSTAEMETPILKPFIAEVKKATLPPFMAEISWSKNYIIMQKCKTPTEREFYTKMTKHYGWTNEVLINNIENKAFEKYLTNQTNFDETVPEKYRFQAKLAVKDDYNFDFIEMGIEHSEAELEREVINNIQAFLSEMGGYFSFIGSQHRIDVDGDDYYIDLLLYHRRLRCLIAIDLKIGEFRPEHAGKMQFYLSALDETMKLPDENPSIGVIICKSKSRTKVEYTLRSTSKPIGVATYSYYDNMPDEMRSMLPSPERIADIVRNMNP</sequence>
<evidence type="ECO:0000313" key="4">
    <source>
        <dbReference type="Proteomes" id="UP000030787"/>
    </source>
</evidence>
<dbReference type="PANTHER" id="PTHR30547:SF0">
    <property type="entry name" value="BLR8175 PROTEIN"/>
    <property type="match status" value="1"/>
</dbReference>
<protein>
    <recommendedName>
        <fullName evidence="5">DUF1016 domain-containing protein</fullName>
    </recommendedName>
</protein>
<dbReference type="Proteomes" id="UP000030787">
    <property type="component" value="Chromosome"/>
</dbReference>
<dbReference type="InterPro" id="IPR053148">
    <property type="entry name" value="PD-DEXK-like_domain"/>
</dbReference>
<organism evidence="3 4">
    <name type="scientific">Candidatus Methanoplasma termitum</name>
    <dbReference type="NCBI Taxonomy" id="1577791"/>
    <lineage>
        <taxon>Archaea</taxon>
        <taxon>Methanobacteriati</taxon>
        <taxon>Thermoplasmatota</taxon>
        <taxon>Thermoplasmata</taxon>
        <taxon>Methanomassiliicoccales</taxon>
        <taxon>Methanomassiliicoccaceae</taxon>
        <taxon>Candidatus Methanoplasma</taxon>
    </lineage>
</organism>
<accession>A0A0A7LEI2</accession>
<dbReference type="AlphaFoldDB" id="A0A0A7LEI2"/>
<reference evidence="3 4" key="1">
    <citation type="journal article" date="2014" name="Appl. Environ. Microbiol.">
        <title>Comparative Genome Analysis of 'Candidatus Methanoplasma termitum' Indicates a New Mode of Energy Metabolism in the Seventh Order of Methanogens.</title>
        <authorList>
            <person name="Lang K."/>
            <person name="Schuldes J."/>
            <person name="Klingl A."/>
            <person name="Poehlein A."/>
            <person name="Daniel R."/>
            <person name="Brune A."/>
        </authorList>
    </citation>
    <scope>NUCLEOTIDE SEQUENCE [LARGE SCALE GENOMIC DNA]</scope>
    <source>
        <strain evidence="4">Mpt1</strain>
    </source>
</reference>
<keyword evidence="4" id="KW-1185">Reference proteome</keyword>
<dbReference type="RefSeq" id="WP_202965132.1">
    <property type="nucleotide sequence ID" value="NZ_CP010070.1"/>
</dbReference>
<dbReference type="PANTHER" id="PTHR30547">
    <property type="entry name" value="UNCHARACTERIZED PROTEIN YHCG-RELATED"/>
    <property type="match status" value="1"/>
</dbReference>
<dbReference type="Gene3D" id="3.40.1350.10">
    <property type="match status" value="1"/>
</dbReference>
<feature type="domain" description="YhcG PDDEXK nuclease" evidence="1">
    <location>
        <begin position="209"/>
        <end position="361"/>
    </location>
</feature>
<dbReference type="KEGG" id="mear:Mpt1_c08400"/>
<gene>
    <name evidence="3" type="ORF">Mpt1_c08400</name>
</gene>
<dbReference type="InterPro" id="IPR041527">
    <property type="entry name" value="YhcG_N"/>
</dbReference>
<name>A0A0A7LEI2_9ARCH</name>
<dbReference type="OrthoDB" id="359256at2157"/>
<dbReference type="GO" id="GO:0003676">
    <property type="term" value="F:nucleic acid binding"/>
    <property type="evidence" value="ECO:0007669"/>
    <property type="project" value="InterPro"/>
</dbReference>
<proteinExistence type="predicted"/>
<dbReference type="InterPro" id="IPR011856">
    <property type="entry name" value="tRNA_endonuc-like_dom_sf"/>
</dbReference>
<dbReference type="GeneID" id="24818509"/>
<evidence type="ECO:0000259" key="1">
    <source>
        <dbReference type="Pfam" id="PF06250"/>
    </source>
</evidence>
<evidence type="ECO:0000259" key="2">
    <source>
        <dbReference type="Pfam" id="PF17761"/>
    </source>
</evidence>
<dbReference type="HOGENOM" id="CLU_046640_0_1_2"/>
<dbReference type="Pfam" id="PF06250">
    <property type="entry name" value="YhcG_C"/>
    <property type="match status" value="1"/>
</dbReference>
<dbReference type="InterPro" id="IPR009362">
    <property type="entry name" value="YhcG_C"/>
</dbReference>
<dbReference type="EMBL" id="CP010070">
    <property type="protein sequence ID" value="AIZ56717.1"/>
    <property type="molecule type" value="Genomic_DNA"/>
</dbReference>
<feature type="domain" description="YhcG N-terminal" evidence="2">
    <location>
        <begin position="26"/>
        <end position="186"/>
    </location>
</feature>
<evidence type="ECO:0000313" key="3">
    <source>
        <dbReference type="EMBL" id="AIZ56717.1"/>
    </source>
</evidence>